<evidence type="ECO:0000256" key="4">
    <source>
        <dbReference type="SAM" id="MobiDB-lite"/>
    </source>
</evidence>
<reference evidence="6" key="1">
    <citation type="submission" date="2014-08" db="EMBL/GenBank/DDBJ databases">
        <authorList>
            <person name="Sharma Rahul"/>
            <person name="Thines Marco"/>
        </authorList>
    </citation>
    <scope>NUCLEOTIDE SEQUENCE</scope>
</reference>
<feature type="compositionally biased region" description="Polar residues" evidence="4">
    <location>
        <begin position="683"/>
        <end position="695"/>
    </location>
</feature>
<dbReference type="InterPro" id="IPR036910">
    <property type="entry name" value="HMG_box_dom_sf"/>
</dbReference>
<dbReference type="AlphaFoldDB" id="A0A0F7SMC4"/>
<dbReference type="GO" id="GO:0000978">
    <property type="term" value="F:RNA polymerase II cis-regulatory region sequence-specific DNA binding"/>
    <property type="evidence" value="ECO:0007669"/>
    <property type="project" value="TreeGrafter"/>
</dbReference>
<feature type="compositionally biased region" description="Low complexity" evidence="4">
    <location>
        <begin position="52"/>
        <end position="85"/>
    </location>
</feature>
<dbReference type="InterPro" id="IPR051356">
    <property type="entry name" value="SOX/SOX-like_TF"/>
</dbReference>
<evidence type="ECO:0000313" key="6">
    <source>
        <dbReference type="EMBL" id="CDZ98102.1"/>
    </source>
</evidence>
<dbReference type="CDD" id="cd01389">
    <property type="entry name" value="HMG-box_ROX1-like"/>
    <property type="match status" value="1"/>
</dbReference>
<feature type="compositionally biased region" description="Polar residues" evidence="4">
    <location>
        <begin position="482"/>
        <end position="504"/>
    </location>
</feature>
<feature type="region of interest" description="Disordered" evidence="4">
    <location>
        <begin position="190"/>
        <end position="270"/>
    </location>
</feature>
<organism evidence="6">
    <name type="scientific">Phaffia rhodozyma</name>
    <name type="common">Yeast</name>
    <name type="synonym">Xanthophyllomyces dendrorhous</name>
    <dbReference type="NCBI Taxonomy" id="264483"/>
    <lineage>
        <taxon>Eukaryota</taxon>
        <taxon>Fungi</taxon>
        <taxon>Dikarya</taxon>
        <taxon>Basidiomycota</taxon>
        <taxon>Agaricomycotina</taxon>
        <taxon>Tremellomycetes</taxon>
        <taxon>Cystofilobasidiales</taxon>
        <taxon>Mrakiaceae</taxon>
        <taxon>Phaffia</taxon>
    </lineage>
</organism>
<sequence length="695" mass="75272">MEAVLSANRIRNKNVKNLSLVHSKESDAVLHSVPVDFPPLFSPWTPSFNAALADTTPPTADSLDESSPSGSSPESSSSSTTGPSLDIWINRASPARDLQSLLESEAIRRGLSSGPSPTYITDPSRRSSDSDAGSSPGQLVFPSFSSASLPWPPNAKAAQFRRHTLAHSVDDQQNDRSSGAKQKCPTFLPAVQEAPGFPSNQFPPSTGISPELPTPTASISAPVPKIDPTMPKRSSAKVFKVPADPNTKTSGSKKDSKSSGPPKIPRPPNSWILYRSEMIKAIKSAKESGREFEMPKGALAKATALGIEKSLFKQGDDSLPCAQADVSKLISLLWKNETSAIKKMYDDLSAVKKQEHAIMYPEYRFHPVKKVSKGNPIEETRPPSPSSPPPLTKSTSVSSRGPRKKKTTVNTRDSAKKPKGPSKTRYTPIGRNSTDQSVKQSQSSGAASPERRTENDPPQEPYWVNPGEQLRFGGWVVPHPTQLPTGPSPTLKSASTDSRSNASMNEHLVRSRISLRNYPEPAAPQSFSSVNLEPYPAPTPFASGFSKIQPPAYSTHPSPQSSVGSTFQYSSFPVYPQSSCHSPTVLPDVDMNQFMFDSSTYSVRPTDIQPDVSPFRRDSSVSEQSPGHLGGTQEHDLANLWTLLENQPSSLPAERKLESYCGSPTSWQAPKGIWEFDEHSPESKSNGSSYILSSL</sequence>
<dbReference type="PANTHER" id="PTHR45789">
    <property type="entry name" value="FI18025P1"/>
    <property type="match status" value="1"/>
</dbReference>
<feature type="region of interest" description="Disordered" evidence="4">
    <location>
        <begin position="107"/>
        <end position="148"/>
    </location>
</feature>
<evidence type="ECO:0000256" key="3">
    <source>
        <dbReference type="PROSITE-ProRule" id="PRU00267"/>
    </source>
</evidence>
<feature type="region of interest" description="Disordered" evidence="4">
    <location>
        <begin position="606"/>
        <end position="633"/>
    </location>
</feature>
<dbReference type="EMBL" id="LN483273">
    <property type="protein sequence ID" value="CDZ98102.1"/>
    <property type="molecule type" value="Genomic_DNA"/>
</dbReference>
<accession>A0A0F7SMC4</accession>
<feature type="region of interest" description="Disordered" evidence="4">
    <location>
        <begin position="672"/>
        <end position="695"/>
    </location>
</feature>
<feature type="compositionally biased region" description="Pro residues" evidence="4">
    <location>
        <begin position="382"/>
        <end position="391"/>
    </location>
</feature>
<proteinExistence type="predicted"/>
<dbReference type="SMART" id="SM00398">
    <property type="entry name" value="HMG"/>
    <property type="match status" value="1"/>
</dbReference>
<dbReference type="GO" id="GO:0005634">
    <property type="term" value="C:nucleus"/>
    <property type="evidence" value="ECO:0007669"/>
    <property type="project" value="UniProtKB-UniRule"/>
</dbReference>
<dbReference type="PANTHER" id="PTHR45789:SF2">
    <property type="entry name" value="FI18025P1"/>
    <property type="match status" value="1"/>
</dbReference>
<feature type="domain" description="HMG box" evidence="5">
    <location>
        <begin position="264"/>
        <end position="364"/>
    </location>
</feature>
<feature type="DNA-binding region" description="HMG box" evidence="3">
    <location>
        <begin position="264"/>
        <end position="364"/>
    </location>
</feature>
<evidence type="ECO:0000256" key="2">
    <source>
        <dbReference type="ARBA" id="ARBA00023242"/>
    </source>
</evidence>
<protein>
    <submittedName>
        <fullName evidence="6">HMG-box transcription factor SOX5</fullName>
    </submittedName>
</protein>
<name>A0A0F7SMC4_PHARH</name>
<keyword evidence="2 3" id="KW-0539">Nucleus</keyword>
<evidence type="ECO:0000256" key="1">
    <source>
        <dbReference type="ARBA" id="ARBA00023125"/>
    </source>
</evidence>
<evidence type="ECO:0000259" key="5">
    <source>
        <dbReference type="PROSITE" id="PS50118"/>
    </source>
</evidence>
<dbReference type="Gene3D" id="1.10.30.10">
    <property type="entry name" value="High mobility group box domain"/>
    <property type="match status" value="1"/>
</dbReference>
<feature type="compositionally biased region" description="Polar residues" evidence="4">
    <location>
        <begin position="198"/>
        <end position="208"/>
    </location>
</feature>
<feature type="region of interest" description="Disordered" evidence="4">
    <location>
        <begin position="52"/>
        <end position="86"/>
    </location>
</feature>
<dbReference type="GO" id="GO:0000981">
    <property type="term" value="F:DNA-binding transcription factor activity, RNA polymerase II-specific"/>
    <property type="evidence" value="ECO:0007669"/>
    <property type="project" value="TreeGrafter"/>
</dbReference>
<keyword evidence="1 3" id="KW-0238">DNA-binding</keyword>
<feature type="compositionally biased region" description="Polar residues" evidence="4">
    <location>
        <begin position="430"/>
        <end position="446"/>
    </location>
</feature>
<dbReference type="SUPFAM" id="SSF47095">
    <property type="entry name" value="HMG-box"/>
    <property type="match status" value="1"/>
</dbReference>
<feature type="region of interest" description="Disordered" evidence="4">
    <location>
        <begin position="373"/>
        <end position="504"/>
    </location>
</feature>
<dbReference type="InterPro" id="IPR009071">
    <property type="entry name" value="HMG_box_dom"/>
</dbReference>
<dbReference type="PROSITE" id="PS50118">
    <property type="entry name" value="HMG_BOX_2"/>
    <property type="match status" value="1"/>
</dbReference>